<sequence>MVIKMDLSILLVPLPCLCVKKTLRKSVVQKFKEEITDTIETFEDVIDYCNNFFKKEERKKFNELVNSIRICDPAGRIRTFPCFRS</sequence>
<dbReference type="Proteomes" id="UP000254876">
    <property type="component" value="Unassembled WGS sequence"/>
</dbReference>
<gene>
    <name evidence="1" type="ORF">NCTC10588_04060</name>
</gene>
<name>A0A7Z7LZT5_9FLAO</name>
<evidence type="ECO:0000313" key="1">
    <source>
        <dbReference type="EMBL" id="STF08844.1"/>
    </source>
</evidence>
<dbReference type="RefSeq" id="WP_147282675.1">
    <property type="nucleotide sequence ID" value="NZ_UFYD01000002.1"/>
</dbReference>
<proteinExistence type="predicted"/>
<accession>A0A7Z7LZT5</accession>
<protein>
    <submittedName>
        <fullName evidence="1">Uncharacterized protein</fullName>
    </submittedName>
</protein>
<reference evidence="1 2" key="1">
    <citation type="submission" date="2018-06" db="EMBL/GenBank/DDBJ databases">
        <authorList>
            <consortium name="Pathogen Informatics"/>
            <person name="Doyle S."/>
        </authorList>
    </citation>
    <scope>NUCLEOTIDE SEQUENCE [LARGE SCALE GENOMIC DNA]</scope>
    <source>
        <strain evidence="1 2">NCTC10588</strain>
    </source>
</reference>
<comment type="caution">
    <text evidence="1">The sequence shown here is derived from an EMBL/GenBank/DDBJ whole genome shotgun (WGS) entry which is preliminary data.</text>
</comment>
<dbReference type="AlphaFoldDB" id="A0A7Z7LZT5"/>
<evidence type="ECO:0000313" key="2">
    <source>
        <dbReference type="Proteomes" id="UP000254876"/>
    </source>
</evidence>
<dbReference type="EMBL" id="UFYD01000002">
    <property type="protein sequence ID" value="STF08844.1"/>
    <property type="molecule type" value="Genomic_DNA"/>
</dbReference>
<organism evidence="1 2">
    <name type="scientific">Elizabethkingia anophelis</name>
    <dbReference type="NCBI Taxonomy" id="1117645"/>
    <lineage>
        <taxon>Bacteria</taxon>
        <taxon>Pseudomonadati</taxon>
        <taxon>Bacteroidota</taxon>
        <taxon>Flavobacteriia</taxon>
        <taxon>Flavobacteriales</taxon>
        <taxon>Weeksellaceae</taxon>
        <taxon>Elizabethkingia</taxon>
    </lineage>
</organism>